<keyword evidence="1" id="KW-0808">Transferase</keyword>
<keyword evidence="5" id="KW-1185">Reference proteome</keyword>
<dbReference type="PROSITE" id="PS51186">
    <property type="entry name" value="GNAT"/>
    <property type="match status" value="1"/>
</dbReference>
<feature type="domain" description="N-acetyltransferase" evidence="3">
    <location>
        <begin position="3"/>
        <end position="143"/>
    </location>
</feature>
<comment type="caution">
    <text evidence="4">The sequence shown here is derived from an EMBL/GenBank/DDBJ whole genome shotgun (WGS) entry which is preliminary data.</text>
</comment>
<sequence length="152" mass="16663">MSITLRQATAADVAAVLAFWRIAAENTNRSDSARAIQELITRDPQALLIAVHDEQIVGSVIAGWDGWRCHLYRFAVHPARRRQGIGRLLLDAAEQRFVALGGHRADAMVLNDNELGINVWAAAGYAPQSDCARWVKPLTLPHSSNEQGCVPD</sequence>
<proteinExistence type="predicted"/>
<dbReference type="InterPro" id="IPR050832">
    <property type="entry name" value="Bact_Acetyltransf"/>
</dbReference>
<dbReference type="AlphaFoldDB" id="A0A8J3QD37"/>
<dbReference type="SUPFAM" id="SSF55729">
    <property type="entry name" value="Acyl-CoA N-acyltransferases (Nat)"/>
    <property type="match status" value="1"/>
</dbReference>
<accession>A0A8J3QD37</accession>
<evidence type="ECO:0000313" key="4">
    <source>
        <dbReference type="EMBL" id="GIH08460.1"/>
    </source>
</evidence>
<dbReference type="Proteomes" id="UP000612899">
    <property type="component" value="Unassembled WGS sequence"/>
</dbReference>
<reference evidence="4" key="1">
    <citation type="submission" date="2021-01" db="EMBL/GenBank/DDBJ databases">
        <title>Whole genome shotgun sequence of Rhizocola hellebori NBRC 109834.</title>
        <authorList>
            <person name="Komaki H."/>
            <person name="Tamura T."/>
        </authorList>
    </citation>
    <scope>NUCLEOTIDE SEQUENCE</scope>
    <source>
        <strain evidence="4">NBRC 109834</strain>
    </source>
</reference>
<organism evidence="4 5">
    <name type="scientific">Rhizocola hellebori</name>
    <dbReference type="NCBI Taxonomy" id="1392758"/>
    <lineage>
        <taxon>Bacteria</taxon>
        <taxon>Bacillati</taxon>
        <taxon>Actinomycetota</taxon>
        <taxon>Actinomycetes</taxon>
        <taxon>Micromonosporales</taxon>
        <taxon>Micromonosporaceae</taxon>
        <taxon>Rhizocola</taxon>
    </lineage>
</organism>
<dbReference type="InterPro" id="IPR000182">
    <property type="entry name" value="GNAT_dom"/>
</dbReference>
<dbReference type="Pfam" id="PF00583">
    <property type="entry name" value="Acetyltransf_1"/>
    <property type="match status" value="1"/>
</dbReference>
<dbReference type="EMBL" id="BONY01000050">
    <property type="protein sequence ID" value="GIH08460.1"/>
    <property type="molecule type" value="Genomic_DNA"/>
</dbReference>
<gene>
    <name evidence="4" type="ORF">Rhe02_65270</name>
</gene>
<dbReference type="RefSeq" id="WP_203912218.1">
    <property type="nucleotide sequence ID" value="NZ_BONY01000050.1"/>
</dbReference>
<evidence type="ECO:0000256" key="2">
    <source>
        <dbReference type="ARBA" id="ARBA00023315"/>
    </source>
</evidence>
<evidence type="ECO:0000313" key="5">
    <source>
        <dbReference type="Proteomes" id="UP000612899"/>
    </source>
</evidence>
<dbReference type="GO" id="GO:0016747">
    <property type="term" value="F:acyltransferase activity, transferring groups other than amino-acyl groups"/>
    <property type="evidence" value="ECO:0007669"/>
    <property type="project" value="InterPro"/>
</dbReference>
<protein>
    <submittedName>
        <fullName evidence="4">N-acetyltransferase</fullName>
    </submittedName>
</protein>
<dbReference type="Gene3D" id="3.40.630.30">
    <property type="match status" value="1"/>
</dbReference>
<dbReference type="PANTHER" id="PTHR43877">
    <property type="entry name" value="AMINOALKYLPHOSPHONATE N-ACETYLTRANSFERASE-RELATED-RELATED"/>
    <property type="match status" value="1"/>
</dbReference>
<evidence type="ECO:0000259" key="3">
    <source>
        <dbReference type="PROSITE" id="PS51186"/>
    </source>
</evidence>
<dbReference type="CDD" id="cd04301">
    <property type="entry name" value="NAT_SF"/>
    <property type="match status" value="1"/>
</dbReference>
<dbReference type="InterPro" id="IPR016181">
    <property type="entry name" value="Acyl_CoA_acyltransferase"/>
</dbReference>
<keyword evidence="2" id="KW-0012">Acyltransferase</keyword>
<name>A0A8J3QD37_9ACTN</name>
<evidence type="ECO:0000256" key="1">
    <source>
        <dbReference type="ARBA" id="ARBA00022679"/>
    </source>
</evidence>